<evidence type="ECO:0000313" key="1">
    <source>
        <dbReference type="EMBL" id="BDO15520.1"/>
    </source>
</evidence>
<dbReference type="AlphaFoldDB" id="A0AAN1Y933"/>
<reference evidence="1" key="1">
    <citation type="submission" date="2022-07" db="EMBL/GenBank/DDBJ databases">
        <title>Complete genome sequence of carbapenem-resistant Klebsiella spp. in Japan.</title>
        <authorList>
            <person name="Maehana S."/>
            <person name="Suzuki M."/>
            <person name="Kitasato H."/>
        </authorList>
    </citation>
    <scope>NUCLEOTIDE SEQUENCE</scope>
    <source>
        <strain evidence="1">KAM644</strain>
    </source>
</reference>
<protein>
    <submittedName>
        <fullName evidence="1">Uncharacterized protein</fullName>
    </submittedName>
</protein>
<proteinExistence type="predicted"/>
<gene>
    <name evidence="1" type="ORF">KAM644c_45860</name>
</gene>
<dbReference type="EMBL" id="AP026407">
    <property type="protein sequence ID" value="BDO15520.1"/>
    <property type="molecule type" value="Genomic_DNA"/>
</dbReference>
<evidence type="ECO:0000313" key="2">
    <source>
        <dbReference type="Proteomes" id="UP001058353"/>
    </source>
</evidence>
<sequence>MKTRGISSLAKISGVFELATNNKSFSKKLIKNPLSTLETGGFDLSPGEILAVIDVLKETDNSPYSSLLGPLRVKWNEHLTIK</sequence>
<accession>A0AAN1Y933</accession>
<name>A0AAN1Y933_9ENTR</name>
<dbReference type="RefSeq" id="WP_276085531.1">
    <property type="nucleotide sequence ID" value="NZ_AP026392.1"/>
</dbReference>
<dbReference type="Proteomes" id="UP001058353">
    <property type="component" value="Chromosome"/>
</dbReference>
<organism evidence="1 2">
    <name type="scientific">Klebsiella quasipneumoniae subsp. quasipneumoniae</name>
    <dbReference type="NCBI Taxonomy" id="1667327"/>
    <lineage>
        <taxon>Bacteria</taxon>
        <taxon>Pseudomonadati</taxon>
        <taxon>Pseudomonadota</taxon>
        <taxon>Gammaproteobacteria</taxon>
        <taxon>Enterobacterales</taxon>
        <taxon>Enterobacteriaceae</taxon>
        <taxon>Klebsiella/Raoultella group</taxon>
        <taxon>Klebsiella</taxon>
        <taxon>Klebsiella pneumoniae complex</taxon>
    </lineage>
</organism>